<evidence type="ECO:0000313" key="4">
    <source>
        <dbReference type="WBParaSite" id="HCON_00014920-00002"/>
    </source>
</evidence>
<name>A0A7I5E5R2_HAECO</name>
<dbReference type="AlphaFoldDB" id="A0A7I5E5R2"/>
<sequence>MLMNCTENYEHVNVIYLVPPGALFLCQQGFWYKHASITKYVVEPYQRTYYSGVSIKDENFPNGEPLYCEYPAIVWYTYGILASQKVPMFSVDIVHIRPRHLIIRFTEKRLPSVPGRTVWVSLYGPGDALLIEYSEKKDLPNERKVRVDDDVRIVYGVVVRVQYTGTWKGEFRTPDGVIDDSKRLDVELPAAKPIEVTYEDYAECLQKCEFSVIVKHALPEEVVTNFNVTIKLSRSTHKFLYSTEEVFFNRGDFPKYRFVYTVNEDIRRSAYKAIEFYFTPLLGEYQGKTTVHDFPLDPKDPIPISRIVKTSSTVWLSCPECTLDNSQCFWEQMIDAVLESYKHVDQKKLFSNGTFRVYIKDRYEFQHKASLRYYCWVSTENRPHRITTYLEIVPLREEQLEPRLDVTIVEERPRYFHIAWDYSVPKAAAFRKESVVLSGNVSGPTLGYHHNLRMNGKMKGHDRMDIGNEKHLYVFTVTVNFTEDPGVFGSTVKYSEAPKLDDIEVMNLTHGHEVKHRTLLVFLKWDISGLMSTENPGYELSLEIWQREWLSNSTFDISPQDASLPSFHTYEMDFKPFLGTSPRVRLHLLPVVDKYKGISASRVVEILQNPLINVKELWVMNGTNVTISCREPSDHYYWVYQEGYENATKDISPDASTLTIHVSRNERYRCYSKGIEYYRADEDVRLVPLEEPPDYPKLELRLERTLPPTLHIKWSVNWIADAPISKRALIDIKKRNAAPTRLEFAEKNYGEVEHQIDESKVEIVVIVTAYYNEYLNPSKEDKIVVQDILIKNLKHKLERKRIYLQWEVEGAQPYEELNYLLRTKYGSNTTTKEVGNRASAVLNFDRRIGNHTLAVRAKIDSYSGPFSEEVFIFVPDVRVKYLRHKMHKDEIFLEWEARGYLPFEEPSFILSIRSRGNTTEKDVGTAKSTVIQIDRRIREYELAVRAVVDSYEGPVTAESIHVPEFVLDRGPENLNVKVSAALISIEFEPVPANEFRMFGEDKGCKIIICKEKEVSPQCVSQHAPPQFHNVEFHDLEEYEIYHATGECYTGAGAGPRSPWLLVATGTAPMAKITAEERLNLKISWSISTETGLPLNNSQIKNVEIAQFAKDEHGSYTHGLVVSKSKERQIDTGMSPAYKFDTGCYIFTLNATLRNKMTVFGRSSEICYTWTSPSFVILYTAILIILIAIAVMVFSNRKRKMKMSTTKPPPAKSTTTSKSSTSSTTKSTIIKKDKSLHKMEGKSKTPSETIPKAKETKGSKPPTKANGDAKEGKK</sequence>
<keyword evidence="2" id="KW-1133">Transmembrane helix</keyword>
<dbReference type="OrthoDB" id="5911304at2759"/>
<evidence type="ECO:0000313" key="3">
    <source>
        <dbReference type="Proteomes" id="UP000025227"/>
    </source>
</evidence>
<keyword evidence="2" id="KW-0472">Membrane</keyword>
<feature type="compositionally biased region" description="Low complexity" evidence="1">
    <location>
        <begin position="1211"/>
        <end position="1227"/>
    </location>
</feature>
<reference evidence="4" key="1">
    <citation type="submission" date="2020-12" db="UniProtKB">
        <authorList>
            <consortium name="WormBaseParasite"/>
        </authorList>
    </citation>
    <scope>IDENTIFICATION</scope>
    <source>
        <strain evidence="4">MHco3</strain>
    </source>
</reference>
<feature type="transmembrane region" description="Helical" evidence="2">
    <location>
        <begin position="1174"/>
        <end position="1193"/>
    </location>
</feature>
<dbReference type="Proteomes" id="UP000025227">
    <property type="component" value="Unplaced"/>
</dbReference>
<feature type="compositionally biased region" description="Basic and acidic residues" evidence="1">
    <location>
        <begin position="1229"/>
        <end position="1257"/>
    </location>
</feature>
<proteinExistence type="predicted"/>
<evidence type="ECO:0000256" key="1">
    <source>
        <dbReference type="SAM" id="MobiDB-lite"/>
    </source>
</evidence>
<keyword evidence="2" id="KW-0812">Transmembrane</keyword>
<accession>A0A7I5E5R2</accession>
<organism evidence="3 4">
    <name type="scientific">Haemonchus contortus</name>
    <name type="common">Barber pole worm</name>
    <dbReference type="NCBI Taxonomy" id="6289"/>
    <lineage>
        <taxon>Eukaryota</taxon>
        <taxon>Metazoa</taxon>
        <taxon>Ecdysozoa</taxon>
        <taxon>Nematoda</taxon>
        <taxon>Chromadorea</taxon>
        <taxon>Rhabditida</taxon>
        <taxon>Rhabditina</taxon>
        <taxon>Rhabditomorpha</taxon>
        <taxon>Strongyloidea</taxon>
        <taxon>Trichostrongylidae</taxon>
        <taxon>Haemonchus</taxon>
    </lineage>
</organism>
<dbReference type="SUPFAM" id="SSF49265">
    <property type="entry name" value="Fibronectin type III"/>
    <property type="match status" value="1"/>
</dbReference>
<keyword evidence="3" id="KW-1185">Reference proteome</keyword>
<protein>
    <submittedName>
        <fullName evidence="4">REJ domain-containing protein</fullName>
    </submittedName>
</protein>
<feature type="region of interest" description="Disordered" evidence="1">
    <location>
        <begin position="1200"/>
        <end position="1273"/>
    </location>
</feature>
<evidence type="ECO:0000256" key="2">
    <source>
        <dbReference type="SAM" id="Phobius"/>
    </source>
</evidence>
<dbReference type="WBParaSite" id="HCON_00014920-00002">
    <property type="protein sequence ID" value="HCON_00014920-00002"/>
    <property type="gene ID" value="HCON_00014920"/>
</dbReference>
<dbReference type="InterPro" id="IPR036116">
    <property type="entry name" value="FN3_sf"/>
</dbReference>